<evidence type="ECO:0000313" key="7">
    <source>
        <dbReference type="Proteomes" id="UP001589702"/>
    </source>
</evidence>
<dbReference type="SMART" id="SM00418">
    <property type="entry name" value="HTH_ARSR"/>
    <property type="match status" value="1"/>
</dbReference>
<feature type="compositionally biased region" description="Low complexity" evidence="4">
    <location>
        <begin position="130"/>
        <end position="147"/>
    </location>
</feature>
<dbReference type="NCBIfam" id="NF033788">
    <property type="entry name" value="HTH_metalloreg"/>
    <property type="match status" value="1"/>
</dbReference>
<sequence length="154" mass="16378">MAAREAVDECGMKLVDPDKVELVRAALPSDHDIAELADVFSLLGDPGRLRLLTSLLEGGELCVCDLAATTAMSESAVSHALRLLRAHRVVSVSRRGRMAYYRLDDAHVRMLLDLGLTHTGHTVAVHPERTSPASASPASTSPASTAPAKKDNGQ</sequence>
<reference evidence="6 7" key="1">
    <citation type="submission" date="2024-09" db="EMBL/GenBank/DDBJ databases">
        <authorList>
            <person name="Sun Q."/>
            <person name="Mori K."/>
        </authorList>
    </citation>
    <scope>NUCLEOTIDE SEQUENCE [LARGE SCALE GENOMIC DNA]</scope>
    <source>
        <strain evidence="6 7">JCM 1334</strain>
    </source>
</reference>
<feature type="domain" description="HTH arsR-type" evidence="5">
    <location>
        <begin position="28"/>
        <end position="123"/>
    </location>
</feature>
<dbReference type="InterPro" id="IPR036388">
    <property type="entry name" value="WH-like_DNA-bd_sf"/>
</dbReference>
<evidence type="ECO:0000256" key="3">
    <source>
        <dbReference type="ARBA" id="ARBA00023163"/>
    </source>
</evidence>
<proteinExistence type="predicted"/>
<dbReference type="InterPro" id="IPR036390">
    <property type="entry name" value="WH_DNA-bd_sf"/>
</dbReference>
<dbReference type="InterPro" id="IPR011991">
    <property type="entry name" value="ArsR-like_HTH"/>
</dbReference>
<dbReference type="InterPro" id="IPR051011">
    <property type="entry name" value="Metal_resp_trans_reg"/>
</dbReference>
<dbReference type="RefSeq" id="WP_308193805.1">
    <property type="nucleotide sequence ID" value="NZ_BAAAWN010000001.1"/>
</dbReference>
<comment type="caution">
    <text evidence="6">The sequence shown here is derived from an EMBL/GenBank/DDBJ whole genome shotgun (WGS) entry which is preliminary data.</text>
</comment>
<dbReference type="Pfam" id="PF01022">
    <property type="entry name" value="HTH_5"/>
    <property type="match status" value="1"/>
</dbReference>
<dbReference type="CDD" id="cd00090">
    <property type="entry name" value="HTH_ARSR"/>
    <property type="match status" value="1"/>
</dbReference>
<feature type="region of interest" description="Disordered" evidence="4">
    <location>
        <begin position="128"/>
        <end position="154"/>
    </location>
</feature>
<evidence type="ECO:0000259" key="5">
    <source>
        <dbReference type="PROSITE" id="PS50987"/>
    </source>
</evidence>
<organism evidence="6 7">
    <name type="scientific">Arthrobacter ramosus</name>
    <dbReference type="NCBI Taxonomy" id="1672"/>
    <lineage>
        <taxon>Bacteria</taxon>
        <taxon>Bacillati</taxon>
        <taxon>Actinomycetota</taxon>
        <taxon>Actinomycetes</taxon>
        <taxon>Micrococcales</taxon>
        <taxon>Micrococcaceae</taxon>
        <taxon>Arthrobacter</taxon>
    </lineage>
</organism>
<keyword evidence="7" id="KW-1185">Reference proteome</keyword>
<dbReference type="PROSITE" id="PS50987">
    <property type="entry name" value="HTH_ARSR_2"/>
    <property type="match status" value="1"/>
</dbReference>
<dbReference type="InterPro" id="IPR001845">
    <property type="entry name" value="HTH_ArsR_DNA-bd_dom"/>
</dbReference>
<protein>
    <submittedName>
        <fullName evidence="6">ArsR/SmtB family transcription factor</fullName>
    </submittedName>
</protein>
<keyword evidence="3" id="KW-0804">Transcription</keyword>
<dbReference type="PANTHER" id="PTHR43132">
    <property type="entry name" value="ARSENICAL RESISTANCE OPERON REPRESSOR ARSR-RELATED"/>
    <property type="match status" value="1"/>
</dbReference>
<dbReference type="EMBL" id="JBHMBC010000007">
    <property type="protein sequence ID" value="MFB9818584.1"/>
    <property type="molecule type" value="Genomic_DNA"/>
</dbReference>
<dbReference type="SUPFAM" id="SSF46785">
    <property type="entry name" value="Winged helix' DNA-binding domain"/>
    <property type="match status" value="1"/>
</dbReference>
<evidence type="ECO:0000256" key="2">
    <source>
        <dbReference type="ARBA" id="ARBA00023125"/>
    </source>
</evidence>
<dbReference type="Gene3D" id="1.10.10.10">
    <property type="entry name" value="Winged helix-like DNA-binding domain superfamily/Winged helix DNA-binding domain"/>
    <property type="match status" value="1"/>
</dbReference>
<evidence type="ECO:0000256" key="1">
    <source>
        <dbReference type="ARBA" id="ARBA00023015"/>
    </source>
</evidence>
<evidence type="ECO:0000256" key="4">
    <source>
        <dbReference type="SAM" id="MobiDB-lite"/>
    </source>
</evidence>
<accession>A0ABV5XW87</accession>
<dbReference type="PANTHER" id="PTHR43132:SF6">
    <property type="entry name" value="HTH-TYPE TRANSCRIPTIONAL REPRESSOR CZRA"/>
    <property type="match status" value="1"/>
</dbReference>
<gene>
    <name evidence="6" type="ORF">ACFFP1_03605</name>
</gene>
<evidence type="ECO:0000313" key="6">
    <source>
        <dbReference type="EMBL" id="MFB9818584.1"/>
    </source>
</evidence>
<dbReference type="Proteomes" id="UP001589702">
    <property type="component" value="Unassembled WGS sequence"/>
</dbReference>
<keyword evidence="2" id="KW-0238">DNA-binding</keyword>
<keyword evidence="1" id="KW-0805">Transcription regulation</keyword>
<dbReference type="PRINTS" id="PR00778">
    <property type="entry name" value="HTHARSR"/>
</dbReference>
<name>A0ABV5XW87_ARTRM</name>